<sequence length="186" mass="20537">MLRPFVLLVATLFCPLVHAVPTTWTIETDKTAIRLSWHAFGGILSWANLSGVTGAVTLDPDNEFADRINVQIPVATLKASNNLLTWQLKSEMFFDAQRYPHITFTSTRVVKLGEDRYRAFGTLAVRDLTRPVILEATLDRQSAGPIALHATTAISRAAYKMDRFALVVDDRIAISIAIKAKTAVAL</sequence>
<feature type="domain" description="Lipid/polyisoprenoid-binding YceI-like" evidence="2">
    <location>
        <begin position="23"/>
        <end position="181"/>
    </location>
</feature>
<dbReference type="Proteomes" id="UP001063816">
    <property type="component" value="Unassembled WGS sequence"/>
</dbReference>
<comment type="caution">
    <text evidence="3">The sequence shown here is derived from an EMBL/GenBank/DDBJ whole genome shotgun (WGS) entry which is preliminary data.</text>
</comment>
<evidence type="ECO:0000313" key="3">
    <source>
        <dbReference type="EMBL" id="MCU6664293.1"/>
    </source>
</evidence>
<dbReference type="InterPro" id="IPR036761">
    <property type="entry name" value="TTHA0802/YceI-like_sf"/>
</dbReference>
<dbReference type="SMART" id="SM00867">
    <property type="entry name" value="YceI"/>
    <property type="match status" value="1"/>
</dbReference>
<dbReference type="SUPFAM" id="SSF101874">
    <property type="entry name" value="YceI-like"/>
    <property type="match status" value="1"/>
</dbReference>
<feature type="signal peptide" evidence="1">
    <location>
        <begin position="1"/>
        <end position="19"/>
    </location>
</feature>
<dbReference type="AlphaFoldDB" id="A0A9J6Q7G4"/>
<evidence type="ECO:0000259" key="2">
    <source>
        <dbReference type="SMART" id="SM00867"/>
    </source>
</evidence>
<evidence type="ECO:0000313" key="4">
    <source>
        <dbReference type="Proteomes" id="UP001063816"/>
    </source>
</evidence>
<dbReference type="RefSeq" id="WP_271281999.1">
    <property type="nucleotide sequence ID" value="NZ_JAMGZK010000044.1"/>
</dbReference>
<dbReference type="Gene3D" id="2.40.128.110">
    <property type="entry name" value="Lipid/polyisoprenoid-binding, YceI-like"/>
    <property type="match status" value="1"/>
</dbReference>
<dbReference type="PANTHER" id="PTHR34406:SF1">
    <property type="entry name" value="PROTEIN YCEI"/>
    <property type="match status" value="1"/>
</dbReference>
<gene>
    <name evidence="3" type="ORF">M8014_08050</name>
</gene>
<proteinExistence type="predicted"/>
<dbReference type="Pfam" id="PF04264">
    <property type="entry name" value="YceI"/>
    <property type="match status" value="1"/>
</dbReference>
<accession>A0A9J6Q7G4</accession>
<reference evidence="3" key="1">
    <citation type="submission" date="2022-05" db="EMBL/GenBank/DDBJ databases">
        <title>Description of a novel species of Leclercia; Leclercia tamurae and the Proposal for a Novel Genus Silvania gen. nov. Containing Two Novel Species Silvania hatchlandensis sp. nov. and Silvania confinis sp. nov. Isolated from the Rhizosphere of Oak.</title>
        <authorList>
            <person name="Maddock D.W."/>
            <person name="Brady C.L."/>
            <person name="Denman S."/>
            <person name="Arnold D."/>
        </authorList>
    </citation>
    <scope>NUCLEOTIDE SEQUENCE</scope>
    <source>
        <strain evidence="3">H19S6</strain>
    </source>
</reference>
<organism evidence="3 4">
    <name type="scientific">Silvania hatchlandensis</name>
    <dbReference type="NCBI Taxonomy" id="2926469"/>
    <lineage>
        <taxon>Bacteria</taxon>
        <taxon>Pseudomonadati</taxon>
        <taxon>Pseudomonadota</taxon>
        <taxon>Gammaproteobacteria</taxon>
        <taxon>Enterobacterales</taxon>
        <taxon>Enterobacteriaceae</taxon>
        <taxon>Silvania</taxon>
    </lineage>
</organism>
<keyword evidence="1" id="KW-0732">Signal</keyword>
<name>A0A9J6Q7G4_9ENTR</name>
<protein>
    <submittedName>
        <fullName evidence="3">YceI family protein</fullName>
    </submittedName>
</protein>
<dbReference type="InterPro" id="IPR007372">
    <property type="entry name" value="Lipid/polyisoprenoid-bd_YceI"/>
</dbReference>
<dbReference type="PANTHER" id="PTHR34406">
    <property type="entry name" value="PROTEIN YCEI"/>
    <property type="match status" value="1"/>
</dbReference>
<dbReference type="EMBL" id="JAMGZK010000044">
    <property type="protein sequence ID" value="MCU6664293.1"/>
    <property type="molecule type" value="Genomic_DNA"/>
</dbReference>
<feature type="chain" id="PRO_5039916498" evidence="1">
    <location>
        <begin position="20"/>
        <end position="186"/>
    </location>
</feature>
<evidence type="ECO:0000256" key="1">
    <source>
        <dbReference type="SAM" id="SignalP"/>
    </source>
</evidence>
<keyword evidence="4" id="KW-1185">Reference proteome</keyword>